<feature type="signal peptide" evidence="6">
    <location>
        <begin position="1"/>
        <end position="18"/>
    </location>
</feature>
<dbReference type="InterPro" id="IPR002509">
    <property type="entry name" value="NODB_dom"/>
</dbReference>
<dbReference type="PANTHER" id="PTHR46471">
    <property type="entry name" value="CHITIN DEACETYLASE"/>
    <property type="match status" value="1"/>
</dbReference>
<evidence type="ECO:0000256" key="3">
    <source>
        <dbReference type="ARBA" id="ARBA00022729"/>
    </source>
</evidence>
<dbReference type="GO" id="GO:0016810">
    <property type="term" value="F:hydrolase activity, acting on carbon-nitrogen (but not peptide) bonds"/>
    <property type="evidence" value="ECO:0007669"/>
    <property type="project" value="InterPro"/>
</dbReference>
<organism evidence="8 9">
    <name type="scientific">Thamnidium elegans</name>
    <dbReference type="NCBI Taxonomy" id="101142"/>
    <lineage>
        <taxon>Eukaryota</taxon>
        <taxon>Fungi</taxon>
        <taxon>Fungi incertae sedis</taxon>
        <taxon>Mucoromycota</taxon>
        <taxon>Mucoromycotina</taxon>
        <taxon>Mucoromycetes</taxon>
        <taxon>Mucorales</taxon>
        <taxon>Mucorineae</taxon>
        <taxon>Mucoraceae</taxon>
        <taxon>Thamnidium</taxon>
    </lineage>
</organism>
<evidence type="ECO:0000313" key="9">
    <source>
        <dbReference type="Proteomes" id="UP000613177"/>
    </source>
</evidence>
<comment type="cofactor">
    <cofactor evidence="1">
        <name>Co(2+)</name>
        <dbReference type="ChEBI" id="CHEBI:48828"/>
    </cofactor>
</comment>
<accession>A0A8H7SM73</accession>
<evidence type="ECO:0000256" key="4">
    <source>
        <dbReference type="ARBA" id="ARBA00022801"/>
    </source>
</evidence>
<name>A0A8H7SM73_9FUNG</name>
<proteinExistence type="predicted"/>
<evidence type="ECO:0000256" key="1">
    <source>
        <dbReference type="ARBA" id="ARBA00001941"/>
    </source>
</evidence>
<keyword evidence="3 6" id="KW-0732">Signal</keyword>
<dbReference type="Proteomes" id="UP000613177">
    <property type="component" value="Unassembled WGS sequence"/>
</dbReference>
<keyword evidence="2" id="KW-0479">Metal-binding</keyword>
<dbReference type="EMBL" id="JAEPRE010000176">
    <property type="protein sequence ID" value="KAG2230913.1"/>
    <property type="molecule type" value="Genomic_DNA"/>
</dbReference>
<gene>
    <name evidence="8" type="ORF">INT48_003313</name>
</gene>
<comment type="caution">
    <text evidence="8">The sequence shown here is derived from an EMBL/GenBank/DDBJ whole genome shotgun (WGS) entry which is preliminary data.</text>
</comment>
<dbReference type="InterPro" id="IPR011330">
    <property type="entry name" value="Glyco_hydro/deAcase_b/a-brl"/>
</dbReference>
<dbReference type="OrthoDB" id="2125469at2759"/>
<evidence type="ECO:0000256" key="5">
    <source>
        <dbReference type="ARBA" id="ARBA00023277"/>
    </source>
</evidence>
<dbReference type="Gene3D" id="3.20.20.370">
    <property type="entry name" value="Glycoside hydrolase/deacetylase"/>
    <property type="match status" value="1"/>
</dbReference>
<dbReference type="PANTHER" id="PTHR46471:SF2">
    <property type="entry name" value="CHITIN DEACETYLASE-RELATED"/>
    <property type="match status" value="1"/>
</dbReference>
<evidence type="ECO:0000256" key="2">
    <source>
        <dbReference type="ARBA" id="ARBA00022723"/>
    </source>
</evidence>
<feature type="domain" description="NodB homology" evidence="7">
    <location>
        <begin position="42"/>
        <end position="242"/>
    </location>
</feature>
<evidence type="ECO:0000256" key="6">
    <source>
        <dbReference type="SAM" id="SignalP"/>
    </source>
</evidence>
<evidence type="ECO:0000259" key="7">
    <source>
        <dbReference type="PROSITE" id="PS51677"/>
    </source>
</evidence>
<protein>
    <recommendedName>
        <fullName evidence="7">NodB homology domain-containing protein</fullName>
    </recommendedName>
</protein>
<dbReference type="GO" id="GO:0005975">
    <property type="term" value="P:carbohydrate metabolic process"/>
    <property type="evidence" value="ECO:0007669"/>
    <property type="project" value="InterPro"/>
</dbReference>
<dbReference type="SUPFAM" id="SSF88713">
    <property type="entry name" value="Glycoside hydrolase/deacetylase"/>
    <property type="match status" value="1"/>
</dbReference>
<keyword evidence="4" id="KW-0378">Hydrolase</keyword>
<keyword evidence="5" id="KW-0119">Carbohydrate metabolism</keyword>
<feature type="chain" id="PRO_5034856818" description="NodB homology domain-containing protein" evidence="6">
    <location>
        <begin position="19"/>
        <end position="255"/>
    </location>
</feature>
<dbReference type="GO" id="GO:0046872">
    <property type="term" value="F:metal ion binding"/>
    <property type="evidence" value="ECO:0007669"/>
    <property type="project" value="UniProtKB-KW"/>
</dbReference>
<sequence length="255" mass="28285">MRSAIALLTLAFASIGFAAPIGLEDTPSSTVLPGFRSCNRSGVFALTFDDGPYEYTWDLAQMLNSRGIKATFFTNGHNFVTTDLNTTTSPTRDGAKTYVEVLQMLDQLGHEIGSHTYEHSVLVGRTREQIEYQMNEQSDLIFDAIGKRVALMRPPEGATDVASDQILHELGYSNILWDIDPLDYNGSTVDEQFKILEDIVDLDIAGETLGHISLQHDVHPSSVRDLTPRIIDYIRGKNYTFVTVSECLGIDAYQA</sequence>
<dbReference type="Pfam" id="PF01522">
    <property type="entry name" value="Polysacc_deac_1"/>
    <property type="match status" value="1"/>
</dbReference>
<reference evidence="8" key="1">
    <citation type="submission" date="2021-01" db="EMBL/GenBank/DDBJ databases">
        <title>Metabolic potential, ecology and presence of endohyphal bacteria is reflected in genomic diversity of Mucoromycotina.</title>
        <authorList>
            <person name="Muszewska A."/>
            <person name="Okrasinska A."/>
            <person name="Steczkiewicz K."/>
            <person name="Drgas O."/>
            <person name="Orlowska M."/>
            <person name="Perlinska-Lenart U."/>
            <person name="Aleksandrzak-Piekarczyk T."/>
            <person name="Szatraj K."/>
            <person name="Zielenkiewicz U."/>
            <person name="Pilsyk S."/>
            <person name="Malc E."/>
            <person name="Mieczkowski P."/>
            <person name="Kruszewska J.S."/>
            <person name="Biernat P."/>
            <person name="Pawlowska J."/>
        </authorList>
    </citation>
    <scope>NUCLEOTIDE SEQUENCE</scope>
    <source>
        <strain evidence="8">WA0000018081</strain>
    </source>
</reference>
<keyword evidence="9" id="KW-1185">Reference proteome</keyword>
<evidence type="ECO:0000313" key="8">
    <source>
        <dbReference type="EMBL" id="KAG2230913.1"/>
    </source>
</evidence>
<dbReference type="AlphaFoldDB" id="A0A8H7SM73"/>
<dbReference type="PROSITE" id="PS51677">
    <property type="entry name" value="NODB"/>
    <property type="match status" value="1"/>
</dbReference>